<dbReference type="PROSITE" id="PS50082">
    <property type="entry name" value="WD_REPEATS_2"/>
    <property type="match status" value="3"/>
</dbReference>
<keyword evidence="4" id="KW-0677">Repeat</keyword>
<dbReference type="Pfam" id="PF08801">
    <property type="entry name" value="Nucleoporin_N"/>
    <property type="match status" value="1"/>
</dbReference>
<reference evidence="8" key="1">
    <citation type="submission" date="2022-12" db="EMBL/GenBank/DDBJ databases">
        <authorList>
            <person name="Brejova B."/>
        </authorList>
    </citation>
    <scope>NUCLEOTIDE SEQUENCE</scope>
</reference>
<dbReference type="Proteomes" id="UP001152885">
    <property type="component" value="Unassembled WGS sequence"/>
</dbReference>
<dbReference type="SMART" id="SM00320">
    <property type="entry name" value="WD40"/>
    <property type="match status" value="6"/>
</dbReference>
<dbReference type="PANTHER" id="PTHR44006:SF1">
    <property type="entry name" value="U5 SMALL NUCLEAR RIBONUCLEOPROTEIN 40 KDA PROTEIN"/>
    <property type="match status" value="1"/>
</dbReference>
<comment type="subcellular location">
    <subcellularLocation>
        <location evidence="1">Nucleus</location>
    </subcellularLocation>
</comment>
<evidence type="ECO:0000256" key="2">
    <source>
        <dbReference type="ARBA" id="ARBA00022448"/>
    </source>
</evidence>
<keyword evidence="2" id="KW-0813">Transport</keyword>
<evidence type="ECO:0000313" key="8">
    <source>
        <dbReference type="EMBL" id="CAI5758363.1"/>
    </source>
</evidence>
<dbReference type="Pfam" id="PF00400">
    <property type="entry name" value="WD40"/>
    <property type="match status" value="2"/>
</dbReference>
<dbReference type="InterPro" id="IPR019775">
    <property type="entry name" value="WD40_repeat_CS"/>
</dbReference>
<name>A0A9W4TWI6_9ASCO</name>
<feature type="repeat" description="WD" evidence="6">
    <location>
        <begin position="300"/>
        <end position="333"/>
    </location>
</feature>
<dbReference type="InterPro" id="IPR036322">
    <property type="entry name" value="WD40_repeat_dom_sf"/>
</dbReference>
<dbReference type="Gene3D" id="2.130.10.10">
    <property type="entry name" value="YVTN repeat-like/Quinoprotein amine dehydrogenase"/>
    <property type="match status" value="1"/>
</dbReference>
<dbReference type="PROSITE" id="PS00678">
    <property type="entry name" value="WD_REPEATS_1"/>
    <property type="match status" value="1"/>
</dbReference>
<comment type="caution">
    <text evidence="8">The sequence shown here is derived from an EMBL/GenBank/DDBJ whole genome shotgun (WGS) entry which is preliminary data.</text>
</comment>
<feature type="repeat" description="WD" evidence="6">
    <location>
        <begin position="122"/>
        <end position="163"/>
    </location>
</feature>
<dbReference type="OrthoDB" id="1068471at2759"/>
<evidence type="ECO:0000259" key="7">
    <source>
        <dbReference type="Pfam" id="PF08801"/>
    </source>
</evidence>
<proteinExistence type="predicted"/>
<protein>
    <recommendedName>
        <fullName evidence="7">Nucleoporin Nup133/Nup155-like N-terminal domain-containing protein</fullName>
    </recommendedName>
</protein>
<dbReference type="AlphaFoldDB" id="A0A9W4TWI6"/>
<sequence>MSVVKRQKIEDSNQIRKYAKDEEIGDILYNKSVVLEGHQGPVSSSIFNHDGSRIASSGMDRKIQLWNLPTVENECNIFTFESIHNNAITSLAWLDNLLISSSADSTLSILDLYSQRKIKKLHSGHKGVINQIYNNEDTKQILSCGDDGKIYFWDYRESKTPTNSITTDYPILTLTGNDSSLYFSGIDCLVHAYDVRKVDTELWNCFSNCHDGITSLSISPDKSNLISRSLNGIIRIYNINESLPKGFSRLSNTIFDGAPSGKENWLIRTCFSNNNLSIFSGSEDYSVTQWDITGEVVNKFEGHEGTVIDVNYHPTENIMMSSSTDGTIILREL</sequence>
<gene>
    <name evidence="8" type="ORF">CANVERA_P2876</name>
</gene>
<dbReference type="InterPro" id="IPR001680">
    <property type="entry name" value="WD40_rpt"/>
</dbReference>
<dbReference type="InterPro" id="IPR015943">
    <property type="entry name" value="WD40/YVTN_repeat-like_dom_sf"/>
</dbReference>
<feature type="domain" description="Nucleoporin Nup133/Nup155-like N-terminal" evidence="7">
    <location>
        <begin position="124"/>
        <end position="276"/>
    </location>
</feature>
<accession>A0A9W4TWI6</accession>
<evidence type="ECO:0000256" key="5">
    <source>
        <dbReference type="ARBA" id="ARBA00023242"/>
    </source>
</evidence>
<dbReference type="PANTHER" id="PTHR44006">
    <property type="entry name" value="U5 SMALL NUCLEAR RIBONUCLEOPROTEIN 40 KDA PROTEIN"/>
    <property type="match status" value="1"/>
</dbReference>
<keyword evidence="5" id="KW-0539">Nucleus</keyword>
<feature type="repeat" description="WD" evidence="6">
    <location>
        <begin position="35"/>
        <end position="68"/>
    </location>
</feature>
<evidence type="ECO:0000256" key="4">
    <source>
        <dbReference type="ARBA" id="ARBA00022737"/>
    </source>
</evidence>
<keyword evidence="9" id="KW-1185">Reference proteome</keyword>
<dbReference type="GO" id="GO:0003723">
    <property type="term" value="F:RNA binding"/>
    <property type="evidence" value="ECO:0007669"/>
    <property type="project" value="TreeGrafter"/>
</dbReference>
<dbReference type="InterPro" id="IPR014908">
    <property type="entry name" value="Nucleoporin_Nup133/Nup155_N"/>
</dbReference>
<dbReference type="InterPro" id="IPR052234">
    <property type="entry name" value="U5_snRNP_Component"/>
</dbReference>
<evidence type="ECO:0000256" key="1">
    <source>
        <dbReference type="ARBA" id="ARBA00004123"/>
    </source>
</evidence>
<dbReference type="PROSITE" id="PS50294">
    <property type="entry name" value="WD_REPEATS_REGION"/>
    <property type="match status" value="3"/>
</dbReference>
<dbReference type="GO" id="GO:0071013">
    <property type="term" value="C:catalytic step 2 spliceosome"/>
    <property type="evidence" value="ECO:0007669"/>
    <property type="project" value="TreeGrafter"/>
</dbReference>
<dbReference type="EMBL" id="CANTUO010000003">
    <property type="protein sequence ID" value="CAI5758363.1"/>
    <property type="molecule type" value="Genomic_DNA"/>
</dbReference>
<keyword evidence="3 6" id="KW-0853">WD repeat</keyword>
<organism evidence="8 9">
    <name type="scientific">Candida verbasci</name>
    <dbReference type="NCBI Taxonomy" id="1227364"/>
    <lineage>
        <taxon>Eukaryota</taxon>
        <taxon>Fungi</taxon>
        <taxon>Dikarya</taxon>
        <taxon>Ascomycota</taxon>
        <taxon>Saccharomycotina</taxon>
        <taxon>Pichiomycetes</taxon>
        <taxon>Debaryomycetaceae</taxon>
        <taxon>Candida/Lodderomyces clade</taxon>
        <taxon>Candida</taxon>
    </lineage>
</organism>
<dbReference type="SUPFAM" id="SSF50978">
    <property type="entry name" value="WD40 repeat-like"/>
    <property type="match status" value="1"/>
</dbReference>
<evidence type="ECO:0000256" key="3">
    <source>
        <dbReference type="ARBA" id="ARBA00022574"/>
    </source>
</evidence>
<evidence type="ECO:0000256" key="6">
    <source>
        <dbReference type="PROSITE-ProRule" id="PRU00221"/>
    </source>
</evidence>
<evidence type="ECO:0000313" key="9">
    <source>
        <dbReference type="Proteomes" id="UP001152885"/>
    </source>
</evidence>
<dbReference type="GO" id="GO:0005643">
    <property type="term" value="C:nuclear pore"/>
    <property type="evidence" value="ECO:0007669"/>
    <property type="project" value="UniProtKB-ARBA"/>
</dbReference>